<feature type="region of interest" description="Disordered" evidence="1">
    <location>
        <begin position="182"/>
        <end position="210"/>
    </location>
</feature>
<name>A0A6A6D8H0_9PEZI</name>
<gene>
    <name evidence="2" type="ORF">K469DRAFT_756277</name>
</gene>
<dbReference type="EMBL" id="ML994735">
    <property type="protein sequence ID" value="KAF2175383.1"/>
    <property type="molecule type" value="Genomic_DNA"/>
</dbReference>
<evidence type="ECO:0000313" key="3">
    <source>
        <dbReference type="Proteomes" id="UP000800200"/>
    </source>
</evidence>
<feature type="compositionally biased region" description="Basic and acidic residues" evidence="1">
    <location>
        <begin position="201"/>
        <end position="210"/>
    </location>
</feature>
<dbReference type="Proteomes" id="UP000800200">
    <property type="component" value="Unassembled WGS sequence"/>
</dbReference>
<organism evidence="2 3">
    <name type="scientific">Zopfia rhizophila CBS 207.26</name>
    <dbReference type="NCBI Taxonomy" id="1314779"/>
    <lineage>
        <taxon>Eukaryota</taxon>
        <taxon>Fungi</taxon>
        <taxon>Dikarya</taxon>
        <taxon>Ascomycota</taxon>
        <taxon>Pezizomycotina</taxon>
        <taxon>Dothideomycetes</taxon>
        <taxon>Dothideomycetes incertae sedis</taxon>
        <taxon>Zopfiaceae</taxon>
        <taxon>Zopfia</taxon>
    </lineage>
</organism>
<protein>
    <submittedName>
        <fullName evidence="2">Uncharacterized protein</fullName>
    </submittedName>
</protein>
<proteinExistence type="predicted"/>
<keyword evidence="3" id="KW-1185">Reference proteome</keyword>
<reference evidence="2" key="1">
    <citation type="journal article" date="2020" name="Stud. Mycol.">
        <title>101 Dothideomycetes genomes: a test case for predicting lifestyles and emergence of pathogens.</title>
        <authorList>
            <person name="Haridas S."/>
            <person name="Albert R."/>
            <person name="Binder M."/>
            <person name="Bloem J."/>
            <person name="Labutti K."/>
            <person name="Salamov A."/>
            <person name="Andreopoulos B."/>
            <person name="Baker S."/>
            <person name="Barry K."/>
            <person name="Bills G."/>
            <person name="Bluhm B."/>
            <person name="Cannon C."/>
            <person name="Castanera R."/>
            <person name="Culley D."/>
            <person name="Daum C."/>
            <person name="Ezra D."/>
            <person name="Gonzalez J."/>
            <person name="Henrissat B."/>
            <person name="Kuo A."/>
            <person name="Liang C."/>
            <person name="Lipzen A."/>
            <person name="Lutzoni F."/>
            <person name="Magnuson J."/>
            <person name="Mondo S."/>
            <person name="Nolan M."/>
            <person name="Ohm R."/>
            <person name="Pangilinan J."/>
            <person name="Park H.-J."/>
            <person name="Ramirez L."/>
            <person name="Alfaro M."/>
            <person name="Sun H."/>
            <person name="Tritt A."/>
            <person name="Yoshinaga Y."/>
            <person name="Zwiers L.-H."/>
            <person name="Turgeon B."/>
            <person name="Goodwin S."/>
            <person name="Spatafora J."/>
            <person name="Crous P."/>
            <person name="Grigoriev I."/>
        </authorList>
    </citation>
    <scope>NUCLEOTIDE SEQUENCE</scope>
    <source>
        <strain evidence="2">CBS 207.26</strain>
    </source>
</reference>
<evidence type="ECO:0000313" key="2">
    <source>
        <dbReference type="EMBL" id="KAF2175383.1"/>
    </source>
</evidence>
<evidence type="ECO:0000256" key="1">
    <source>
        <dbReference type="SAM" id="MobiDB-lite"/>
    </source>
</evidence>
<dbReference type="AlphaFoldDB" id="A0A6A6D8H0"/>
<dbReference type="OrthoDB" id="4456803at2759"/>
<accession>A0A6A6D8H0</accession>
<sequence>MCTIFVFCTTDITPSLWADFVDSSHRGPFYEPEAHPLGFILVREPLQSNFDGGNTPAEIESFNTRFDSVNDAALETAFYSLLARILDDPARGDVGGYIARDIFAILDEQSGKDRTVVIKFEDQEWVDEDENVTDDIEIAGSREPRKVWKSYRILFEDVRFVVGIPNLMPGELVNDLEMADMGESQPDSWADEESVARMSVRKQEREGRDQ</sequence>